<dbReference type="PROSITE" id="PS50089">
    <property type="entry name" value="ZF_RING_2"/>
    <property type="match status" value="1"/>
</dbReference>
<keyword evidence="1" id="KW-0479">Metal-binding</keyword>
<evidence type="ECO:0000259" key="3">
    <source>
        <dbReference type="PROSITE" id="PS50089"/>
    </source>
</evidence>
<accession>A0A7C8M6J1</accession>
<feature type="transmembrane region" description="Helical" evidence="2">
    <location>
        <begin position="171"/>
        <end position="196"/>
    </location>
</feature>
<dbReference type="InterPro" id="IPR001841">
    <property type="entry name" value="Znf_RING"/>
</dbReference>
<keyword evidence="5" id="KW-1185">Reference proteome</keyword>
<reference evidence="4 5" key="1">
    <citation type="submission" date="2020-01" db="EMBL/GenBank/DDBJ databases">
        <authorList>
            <consortium name="DOE Joint Genome Institute"/>
            <person name="Haridas S."/>
            <person name="Albert R."/>
            <person name="Binder M."/>
            <person name="Bloem J."/>
            <person name="Labutti K."/>
            <person name="Salamov A."/>
            <person name="Andreopoulos B."/>
            <person name="Baker S.E."/>
            <person name="Barry K."/>
            <person name="Bills G."/>
            <person name="Bluhm B.H."/>
            <person name="Cannon C."/>
            <person name="Castanera R."/>
            <person name="Culley D.E."/>
            <person name="Daum C."/>
            <person name="Ezra D."/>
            <person name="Gonzalez J.B."/>
            <person name="Henrissat B."/>
            <person name="Kuo A."/>
            <person name="Liang C."/>
            <person name="Lipzen A."/>
            <person name="Lutzoni F."/>
            <person name="Magnuson J."/>
            <person name="Mondo S."/>
            <person name="Nolan M."/>
            <person name="Ohm R."/>
            <person name="Pangilinan J."/>
            <person name="Park H.-J.H."/>
            <person name="Ramirez L."/>
            <person name="Alfaro M."/>
            <person name="Sun H."/>
            <person name="Tritt A."/>
            <person name="Yoshinaga Y."/>
            <person name="Zwiers L.-H.L."/>
            <person name="Turgeon B.G."/>
            <person name="Goodwin S.B."/>
            <person name="Spatafora J.W."/>
            <person name="Crous P.W."/>
            <person name="Grigoriev I.V."/>
        </authorList>
    </citation>
    <scope>NUCLEOTIDE SEQUENCE [LARGE SCALE GENOMIC DNA]</scope>
    <source>
        <strain evidence="4 5">CBS 611.86</strain>
    </source>
</reference>
<dbReference type="EMBL" id="JAADJZ010000014">
    <property type="protein sequence ID" value="KAF2870036.1"/>
    <property type="molecule type" value="Genomic_DNA"/>
</dbReference>
<gene>
    <name evidence="4" type="ORF">BDV95DRAFT_608058</name>
</gene>
<evidence type="ECO:0000256" key="1">
    <source>
        <dbReference type="PROSITE-ProRule" id="PRU00175"/>
    </source>
</evidence>
<keyword evidence="2" id="KW-0472">Membrane</keyword>
<sequence>MPSQVLLTPSKASFLRNLIPANENDAFNDNRCAYCWDAYHEDHQPVRVLPCNHVFGRACLLEVIESSPTAELCMVCRTQLFQPPLPQRWKIAMIEGLRTVDLALLHVIDSIRLPNLSDGWPRRKYDWVMLVWSIWHPIMWAERMVVRYTHLTVRNPDLDLARLFAYIQFNWLLNHLAVIFALFKLVCFGTSVARLLDFILFRFRGFMASDSAVVCMHMKESYAKYTAKQICGSLAALTCSSSKRSFASHSQVQIYVSLFTCALFYLLLIRGRVHGRDRLLMLAILLGATCLHHLHDIWLIVAYRIGAPPWFQRVGQLIFLWKQPQMLLPLRSWGQWADRFEWLRRFN</sequence>
<dbReference type="InterPro" id="IPR013083">
    <property type="entry name" value="Znf_RING/FYVE/PHD"/>
</dbReference>
<feature type="transmembrane region" description="Helical" evidence="2">
    <location>
        <begin position="252"/>
        <end position="273"/>
    </location>
</feature>
<dbReference type="AlphaFoldDB" id="A0A7C8M6J1"/>
<organism evidence="4 5">
    <name type="scientific">Massariosphaeria phaeospora</name>
    <dbReference type="NCBI Taxonomy" id="100035"/>
    <lineage>
        <taxon>Eukaryota</taxon>
        <taxon>Fungi</taxon>
        <taxon>Dikarya</taxon>
        <taxon>Ascomycota</taxon>
        <taxon>Pezizomycotina</taxon>
        <taxon>Dothideomycetes</taxon>
        <taxon>Pleosporomycetidae</taxon>
        <taxon>Pleosporales</taxon>
        <taxon>Pleosporales incertae sedis</taxon>
        <taxon>Massariosphaeria</taxon>
    </lineage>
</organism>
<protein>
    <recommendedName>
        <fullName evidence="3">RING-type domain-containing protein</fullName>
    </recommendedName>
</protein>
<evidence type="ECO:0000313" key="5">
    <source>
        <dbReference type="Proteomes" id="UP000481861"/>
    </source>
</evidence>
<dbReference type="OrthoDB" id="3691193at2759"/>
<comment type="caution">
    <text evidence="4">The sequence shown here is derived from an EMBL/GenBank/DDBJ whole genome shotgun (WGS) entry which is preliminary data.</text>
</comment>
<evidence type="ECO:0000313" key="4">
    <source>
        <dbReference type="EMBL" id="KAF2870036.1"/>
    </source>
</evidence>
<keyword evidence="1" id="KW-0862">Zinc</keyword>
<keyword evidence="2" id="KW-1133">Transmembrane helix</keyword>
<dbReference type="SUPFAM" id="SSF57850">
    <property type="entry name" value="RING/U-box"/>
    <property type="match status" value="1"/>
</dbReference>
<name>A0A7C8M6J1_9PLEO</name>
<proteinExistence type="predicted"/>
<dbReference type="Proteomes" id="UP000481861">
    <property type="component" value="Unassembled WGS sequence"/>
</dbReference>
<dbReference type="Pfam" id="PF13639">
    <property type="entry name" value="zf-RING_2"/>
    <property type="match status" value="1"/>
</dbReference>
<keyword evidence="1" id="KW-0863">Zinc-finger</keyword>
<feature type="domain" description="RING-type" evidence="3">
    <location>
        <begin position="32"/>
        <end position="77"/>
    </location>
</feature>
<dbReference type="Gene3D" id="3.30.40.10">
    <property type="entry name" value="Zinc/RING finger domain, C3HC4 (zinc finger)"/>
    <property type="match status" value="1"/>
</dbReference>
<evidence type="ECO:0000256" key="2">
    <source>
        <dbReference type="SAM" id="Phobius"/>
    </source>
</evidence>
<keyword evidence="2" id="KW-0812">Transmembrane</keyword>
<dbReference type="GO" id="GO:0008270">
    <property type="term" value="F:zinc ion binding"/>
    <property type="evidence" value="ECO:0007669"/>
    <property type="project" value="UniProtKB-KW"/>
</dbReference>